<gene>
    <name evidence="2" type="ORF">HMPREF9440_02426</name>
</gene>
<accession>H3KI24</accession>
<keyword evidence="3" id="KW-1185">Reference proteome</keyword>
<sequence>SPRRMRRVRSLRKSPRTPNLPGLMGPHESPEHFFEFPIFLLSLPFIH</sequence>
<organism evidence="2 3">
    <name type="scientific">Sutterella parvirubra YIT 11816</name>
    <dbReference type="NCBI Taxonomy" id="762967"/>
    <lineage>
        <taxon>Bacteria</taxon>
        <taxon>Pseudomonadati</taxon>
        <taxon>Pseudomonadota</taxon>
        <taxon>Betaproteobacteria</taxon>
        <taxon>Burkholderiales</taxon>
        <taxon>Sutterellaceae</taxon>
        <taxon>Sutterella</taxon>
    </lineage>
</organism>
<dbReference type="STRING" id="762967.HMPREF9440_02426"/>
<comment type="caution">
    <text evidence="2">The sequence shown here is derived from an EMBL/GenBank/DDBJ whole genome shotgun (WGS) entry which is preliminary data.</text>
</comment>
<feature type="compositionally biased region" description="Basic residues" evidence="1">
    <location>
        <begin position="1"/>
        <end position="15"/>
    </location>
</feature>
<reference evidence="2 3" key="1">
    <citation type="submission" date="2011-11" db="EMBL/GenBank/DDBJ databases">
        <authorList>
            <person name="Weinstock G."/>
            <person name="Sodergren E."/>
            <person name="Clifton S."/>
            <person name="Fulton L."/>
            <person name="Fulton B."/>
            <person name="Courtney L."/>
            <person name="Fronick C."/>
            <person name="Harrison M."/>
            <person name="Strong C."/>
            <person name="Farmer C."/>
            <person name="Delahaunty K."/>
            <person name="Markovic C."/>
            <person name="Hall O."/>
            <person name="Minx P."/>
            <person name="Tomlinson C."/>
            <person name="Mitreva M."/>
            <person name="Hou S."/>
            <person name="Chen J."/>
            <person name="Wollam A."/>
            <person name="Pepin K.H."/>
            <person name="Johnson M."/>
            <person name="Bhonagiri V."/>
            <person name="Zhang X."/>
            <person name="Suruliraj S."/>
            <person name="Warren W."/>
            <person name="Chinwalla A."/>
            <person name="Mardis E.R."/>
            <person name="Wilson R.K."/>
        </authorList>
    </citation>
    <scope>NUCLEOTIDE SEQUENCE [LARGE SCALE GENOMIC DNA]</scope>
    <source>
        <strain evidence="2 3">YIT 11816</strain>
    </source>
</reference>
<evidence type="ECO:0000313" key="2">
    <source>
        <dbReference type="EMBL" id="EHY30267.1"/>
    </source>
</evidence>
<evidence type="ECO:0000313" key="3">
    <source>
        <dbReference type="Proteomes" id="UP000004956"/>
    </source>
</evidence>
<name>H3KI24_9BURK</name>
<dbReference type="Proteomes" id="UP000004956">
    <property type="component" value="Unassembled WGS sequence"/>
</dbReference>
<feature type="region of interest" description="Disordered" evidence="1">
    <location>
        <begin position="1"/>
        <end position="26"/>
    </location>
</feature>
<evidence type="ECO:0000256" key="1">
    <source>
        <dbReference type="SAM" id="MobiDB-lite"/>
    </source>
</evidence>
<feature type="non-terminal residue" evidence="2">
    <location>
        <position position="1"/>
    </location>
</feature>
<dbReference type="AlphaFoldDB" id="H3KI24"/>
<proteinExistence type="predicted"/>
<dbReference type="EMBL" id="AFBQ01000369">
    <property type="protein sequence ID" value="EHY30267.1"/>
    <property type="molecule type" value="Genomic_DNA"/>
</dbReference>
<protein>
    <submittedName>
        <fullName evidence="2">Uncharacterized protein</fullName>
    </submittedName>
</protein>
<dbReference type="HOGENOM" id="CLU_3337569_0_0_4"/>